<protein>
    <submittedName>
        <fullName evidence="1">Phospholipase</fullName>
    </submittedName>
</protein>
<evidence type="ECO:0000313" key="1">
    <source>
        <dbReference type="EMBL" id="RAI02577.1"/>
    </source>
</evidence>
<dbReference type="Gene3D" id="3.40.50.1820">
    <property type="entry name" value="alpha/beta hydrolase"/>
    <property type="match status" value="1"/>
</dbReference>
<gene>
    <name evidence="1" type="ORF">DLJ53_12415</name>
</gene>
<dbReference type="SUPFAM" id="SSF53474">
    <property type="entry name" value="alpha/beta-Hydrolases"/>
    <property type="match status" value="1"/>
</dbReference>
<organism evidence="1 2">
    <name type="scientific">Acuticoccus sediminis</name>
    <dbReference type="NCBI Taxonomy" id="2184697"/>
    <lineage>
        <taxon>Bacteria</taxon>
        <taxon>Pseudomonadati</taxon>
        <taxon>Pseudomonadota</taxon>
        <taxon>Alphaproteobacteria</taxon>
        <taxon>Hyphomicrobiales</taxon>
        <taxon>Amorphaceae</taxon>
        <taxon>Acuticoccus</taxon>
    </lineage>
</organism>
<dbReference type="EMBL" id="QHHQ01000002">
    <property type="protein sequence ID" value="RAI02577.1"/>
    <property type="molecule type" value="Genomic_DNA"/>
</dbReference>
<dbReference type="OrthoDB" id="9807541at2"/>
<dbReference type="Proteomes" id="UP000249590">
    <property type="component" value="Unassembled WGS sequence"/>
</dbReference>
<name>A0A8B2P2T7_9HYPH</name>
<evidence type="ECO:0000313" key="2">
    <source>
        <dbReference type="Proteomes" id="UP000249590"/>
    </source>
</evidence>
<dbReference type="AlphaFoldDB" id="A0A8B2P2T7"/>
<comment type="caution">
    <text evidence="1">The sequence shown here is derived from an EMBL/GenBank/DDBJ whole genome shotgun (WGS) entry which is preliminary data.</text>
</comment>
<accession>A0A8B2P2T7</accession>
<reference evidence="1 2" key="1">
    <citation type="submission" date="2018-05" db="EMBL/GenBank/DDBJ databases">
        <title>Acuticoccus sediminis sp. nov., isolated from deep-sea sediment of Indian Ocean.</title>
        <authorList>
            <person name="Liu X."/>
            <person name="Lai Q."/>
            <person name="Du Y."/>
            <person name="Sun F."/>
            <person name="Zhang X."/>
            <person name="Wang S."/>
            <person name="Shao Z."/>
        </authorList>
    </citation>
    <scope>NUCLEOTIDE SEQUENCE [LARGE SCALE GENOMIC DNA]</scope>
    <source>
        <strain evidence="1 2">PTG4-2</strain>
    </source>
</reference>
<dbReference type="InterPro" id="IPR029058">
    <property type="entry name" value="AB_hydrolase_fold"/>
</dbReference>
<sequence length="284" mass="30811">MALVLATVTAGTASAQRLPSHKDNLFAYPGVLSTEAGGAYRVVDYDEMRDINGRDEVPERRVKSRYVSTGVRRSQADLVADTAAGRVRYIAVGRRQNASIIVVYLHGQGGSRRQGVDDFTFGGNFNRIKNLAVSAGGVYLSPDFADFGATGAAQVAGLINEYAAASPRAPVFVACGSMGGALCWRLAKDPAVASRLGGLLLLGSLWDDGFFSSAAYQRRVPVFLGQGSRDKVFPVERMEGFFRSIRSRSPGYPVKMVRFETGSHGTPIRMTDWRETINWMLSAR</sequence>
<keyword evidence="2" id="KW-1185">Reference proteome</keyword>
<proteinExistence type="predicted"/>